<dbReference type="PANTHER" id="PTHR11929:SF194">
    <property type="entry name" value="ALPHA-(1,3)-FUCOSYLTRANSFERASE 10"/>
    <property type="match status" value="1"/>
</dbReference>
<gene>
    <name evidence="16" type="ORF">TeGR_g12158</name>
</gene>
<evidence type="ECO:0000256" key="8">
    <source>
        <dbReference type="ARBA" id="ARBA00022989"/>
    </source>
</evidence>
<comment type="caution">
    <text evidence="16">The sequence shown here is derived from an EMBL/GenBank/DDBJ whole genome shotgun (WGS) entry which is preliminary data.</text>
</comment>
<dbReference type="Pfam" id="PF00852">
    <property type="entry name" value="Glyco_transf_10"/>
    <property type="match status" value="1"/>
</dbReference>
<proteinExistence type="inferred from homology"/>
<reference evidence="16 17" key="1">
    <citation type="journal article" date="2023" name="Commun. Biol.">
        <title>Genome analysis of Parmales, the sister group of diatoms, reveals the evolutionary specialization of diatoms from phago-mixotrophs to photoautotrophs.</title>
        <authorList>
            <person name="Ban H."/>
            <person name="Sato S."/>
            <person name="Yoshikawa S."/>
            <person name="Yamada K."/>
            <person name="Nakamura Y."/>
            <person name="Ichinomiya M."/>
            <person name="Sato N."/>
            <person name="Blanc-Mathieu R."/>
            <person name="Endo H."/>
            <person name="Kuwata A."/>
            <person name="Ogata H."/>
        </authorList>
    </citation>
    <scope>NUCLEOTIDE SEQUENCE [LARGE SCALE GENOMIC DNA]</scope>
</reference>
<comment type="pathway">
    <text evidence="2">Protein modification; protein glycosylation.</text>
</comment>
<keyword evidence="13" id="KW-0732">Signal</keyword>
<evidence type="ECO:0000256" key="12">
    <source>
        <dbReference type="SAM" id="MobiDB-lite"/>
    </source>
</evidence>
<name>A0ABQ6MXL8_9STRA</name>
<feature type="signal peptide" evidence="13">
    <location>
        <begin position="1"/>
        <end position="26"/>
    </location>
</feature>
<dbReference type="EC" id="2.4.1.-" evidence="11"/>
<sequence length="465" mass="51309">MLSQQATAAVAVLLLVYLFILRPVAPPSGSNDEVSALQSQITHLQAKEALAKIALDEANLIKESEMLRGANPTAAPAAFVPAASVPSLPPSSSSPPPPSVPTPPAPAAPEPESAAPNKYHYLKSQNADPNAPREKITLMLYNQFKGFTDWWREEDFMGPARAECSTECTVIPDERGSASALAQADVVLFHVKTHNKGSFPAAKGKPDQKWTMVSLEQPEYAPLMKDASYVSKFDWTATYDLESTVPTITVSPHFTAPEYHAATVLPFAEKDGFGESAAIATFVSNCQAAGASSRYGMMEELAKYMPVHNYGKCLKNKDEPKMEGCRDGDRACNKQKVLQRYKFYLAFENNKIKDYVSEKVFDGLLGGSLPVYYGADSIDKFMPVDSMPAVIKMSDFADMKALSDFLLALAADETKYNEYFRWKQQQPQEAFQAILDQTAYKYTSLCRFCQRFVDERDGLLGGQRY</sequence>
<dbReference type="InterPro" id="IPR031481">
    <property type="entry name" value="Glyco_tran_10_N"/>
</dbReference>
<dbReference type="EMBL" id="BRYB01004662">
    <property type="protein sequence ID" value="GMI34796.1"/>
    <property type="molecule type" value="Genomic_DNA"/>
</dbReference>
<evidence type="ECO:0000256" key="11">
    <source>
        <dbReference type="RuleBase" id="RU003832"/>
    </source>
</evidence>
<keyword evidence="9" id="KW-0472">Membrane</keyword>
<organism evidence="16 17">
    <name type="scientific">Tetraparma gracilis</name>
    <dbReference type="NCBI Taxonomy" id="2962635"/>
    <lineage>
        <taxon>Eukaryota</taxon>
        <taxon>Sar</taxon>
        <taxon>Stramenopiles</taxon>
        <taxon>Ochrophyta</taxon>
        <taxon>Bolidophyceae</taxon>
        <taxon>Parmales</taxon>
        <taxon>Triparmaceae</taxon>
        <taxon>Tetraparma</taxon>
    </lineage>
</organism>
<keyword evidence="7" id="KW-0735">Signal-anchor</keyword>
<evidence type="ECO:0000256" key="13">
    <source>
        <dbReference type="SAM" id="SignalP"/>
    </source>
</evidence>
<keyword evidence="17" id="KW-1185">Reference proteome</keyword>
<dbReference type="Proteomes" id="UP001165060">
    <property type="component" value="Unassembled WGS sequence"/>
</dbReference>
<evidence type="ECO:0000259" key="15">
    <source>
        <dbReference type="Pfam" id="PF17039"/>
    </source>
</evidence>
<evidence type="ECO:0000256" key="1">
    <source>
        <dbReference type="ARBA" id="ARBA00004167"/>
    </source>
</evidence>
<feature type="domain" description="Fucosyltransferase N-terminal" evidence="15">
    <location>
        <begin position="157"/>
        <end position="246"/>
    </location>
</feature>
<dbReference type="Pfam" id="PF17039">
    <property type="entry name" value="Glyco_tran_10_N"/>
    <property type="match status" value="1"/>
</dbReference>
<evidence type="ECO:0000256" key="4">
    <source>
        <dbReference type="ARBA" id="ARBA00022676"/>
    </source>
</evidence>
<keyword evidence="4 11" id="KW-0328">Glycosyltransferase</keyword>
<keyword evidence="10" id="KW-0325">Glycoprotein</keyword>
<keyword evidence="6 11" id="KW-0812">Transmembrane</keyword>
<keyword evidence="8" id="KW-1133">Transmembrane helix</keyword>
<evidence type="ECO:0000256" key="10">
    <source>
        <dbReference type="ARBA" id="ARBA00023180"/>
    </source>
</evidence>
<evidence type="ECO:0000256" key="7">
    <source>
        <dbReference type="ARBA" id="ARBA00022968"/>
    </source>
</evidence>
<dbReference type="InterPro" id="IPR038577">
    <property type="entry name" value="GT10-like_C_sf"/>
</dbReference>
<evidence type="ECO:0000259" key="14">
    <source>
        <dbReference type="Pfam" id="PF00852"/>
    </source>
</evidence>
<evidence type="ECO:0000256" key="9">
    <source>
        <dbReference type="ARBA" id="ARBA00023136"/>
    </source>
</evidence>
<protein>
    <recommendedName>
        <fullName evidence="11">Fucosyltransferase</fullName>
        <ecNumber evidence="11">2.4.1.-</ecNumber>
    </recommendedName>
</protein>
<dbReference type="InterPro" id="IPR001503">
    <property type="entry name" value="Glyco_trans_10"/>
</dbReference>
<dbReference type="SUPFAM" id="SSF53756">
    <property type="entry name" value="UDP-Glycosyltransferase/glycogen phosphorylase"/>
    <property type="match status" value="1"/>
</dbReference>
<evidence type="ECO:0000256" key="6">
    <source>
        <dbReference type="ARBA" id="ARBA00022692"/>
    </source>
</evidence>
<dbReference type="Gene3D" id="3.40.50.11660">
    <property type="entry name" value="Glycosyl transferase family 10, C-terminal domain"/>
    <property type="match status" value="1"/>
</dbReference>
<dbReference type="InterPro" id="IPR055270">
    <property type="entry name" value="Glyco_tran_10_C"/>
</dbReference>
<evidence type="ECO:0000313" key="17">
    <source>
        <dbReference type="Proteomes" id="UP001165060"/>
    </source>
</evidence>
<dbReference type="PANTHER" id="PTHR11929">
    <property type="entry name" value="ALPHA- 1,3 -FUCOSYLTRANSFERASE"/>
    <property type="match status" value="1"/>
</dbReference>
<keyword evidence="11" id="KW-0333">Golgi apparatus</keyword>
<feature type="domain" description="Fucosyltransferase C-terminal" evidence="14">
    <location>
        <begin position="278"/>
        <end position="455"/>
    </location>
</feature>
<feature type="chain" id="PRO_5046418408" description="Fucosyltransferase" evidence="13">
    <location>
        <begin position="27"/>
        <end position="465"/>
    </location>
</feature>
<accession>A0ABQ6MXL8</accession>
<feature type="region of interest" description="Disordered" evidence="12">
    <location>
        <begin position="84"/>
        <end position="115"/>
    </location>
</feature>
<keyword evidence="5 11" id="KW-0808">Transferase</keyword>
<comment type="similarity">
    <text evidence="3 11">Belongs to the glycosyltransferase 10 family.</text>
</comment>
<evidence type="ECO:0000256" key="5">
    <source>
        <dbReference type="ARBA" id="ARBA00022679"/>
    </source>
</evidence>
<comment type="subcellular location">
    <subcellularLocation>
        <location evidence="11">Golgi apparatus</location>
        <location evidence="11">Golgi stack membrane</location>
        <topology evidence="11">Single-pass type II membrane protein</topology>
    </subcellularLocation>
    <subcellularLocation>
        <location evidence="1">Membrane</location>
        <topology evidence="1">Single-pass membrane protein</topology>
    </subcellularLocation>
</comment>
<feature type="compositionally biased region" description="Pro residues" evidence="12">
    <location>
        <begin position="87"/>
        <end position="109"/>
    </location>
</feature>
<evidence type="ECO:0000256" key="3">
    <source>
        <dbReference type="ARBA" id="ARBA00008919"/>
    </source>
</evidence>
<evidence type="ECO:0000256" key="2">
    <source>
        <dbReference type="ARBA" id="ARBA00004922"/>
    </source>
</evidence>
<evidence type="ECO:0000313" key="16">
    <source>
        <dbReference type="EMBL" id="GMI34796.1"/>
    </source>
</evidence>